<dbReference type="PANTHER" id="PTHR34473">
    <property type="entry name" value="UPF0699 TRANSMEMBRANE PROTEIN YDBS"/>
    <property type="match status" value="1"/>
</dbReference>
<evidence type="ECO:0000259" key="2">
    <source>
        <dbReference type="Pfam" id="PF03703"/>
    </source>
</evidence>
<evidence type="ECO:0000313" key="4">
    <source>
        <dbReference type="Proteomes" id="UP001268683"/>
    </source>
</evidence>
<evidence type="ECO:0000313" key="3">
    <source>
        <dbReference type="EMBL" id="WND03784.1"/>
    </source>
</evidence>
<dbReference type="KEGG" id="tmk:QGN29_05270"/>
<dbReference type="Proteomes" id="UP001268683">
    <property type="component" value="Chromosome"/>
</dbReference>
<dbReference type="AlphaFoldDB" id="A0AA52EJT4"/>
<evidence type="ECO:0000256" key="1">
    <source>
        <dbReference type="SAM" id="Phobius"/>
    </source>
</evidence>
<organism evidence="3 4">
    <name type="scientific">Temperatibacter marinus</name>
    <dbReference type="NCBI Taxonomy" id="1456591"/>
    <lineage>
        <taxon>Bacteria</taxon>
        <taxon>Pseudomonadati</taxon>
        <taxon>Pseudomonadota</taxon>
        <taxon>Alphaproteobacteria</taxon>
        <taxon>Kordiimonadales</taxon>
        <taxon>Temperatibacteraceae</taxon>
        <taxon>Temperatibacter</taxon>
    </lineage>
</organism>
<keyword evidence="1" id="KW-1133">Transmembrane helix</keyword>
<reference evidence="3" key="1">
    <citation type="submission" date="2023-04" db="EMBL/GenBank/DDBJ databases">
        <title>Complete genome sequence of Temperatibacter marinus.</title>
        <authorList>
            <person name="Rong J.-C."/>
            <person name="Yi M.-L."/>
            <person name="Zhao Q."/>
        </authorList>
    </citation>
    <scope>NUCLEOTIDE SEQUENCE</scope>
    <source>
        <strain evidence="3">NBRC 110045</strain>
    </source>
</reference>
<keyword evidence="1" id="KW-0812">Transmembrane</keyword>
<dbReference type="EMBL" id="CP123872">
    <property type="protein sequence ID" value="WND03784.1"/>
    <property type="molecule type" value="Genomic_DNA"/>
</dbReference>
<dbReference type="PANTHER" id="PTHR34473:SF2">
    <property type="entry name" value="UPF0699 TRANSMEMBRANE PROTEIN YDBT"/>
    <property type="match status" value="1"/>
</dbReference>
<dbReference type="InterPro" id="IPR005182">
    <property type="entry name" value="YdbS-like_PH"/>
</dbReference>
<proteinExistence type="predicted"/>
<gene>
    <name evidence="3" type="ORF">QGN29_05270</name>
</gene>
<keyword evidence="4" id="KW-1185">Reference proteome</keyword>
<keyword evidence="1" id="KW-0472">Membrane</keyword>
<feature type="transmembrane region" description="Helical" evidence="1">
    <location>
        <begin position="66"/>
        <end position="86"/>
    </location>
</feature>
<feature type="transmembrane region" description="Helical" evidence="1">
    <location>
        <begin position="35"/>
        <end position="54"/>
    </location>
</feature>
<feature type="domain" description="YdbS-like PH" evidence="2">
    <location>
        <begin position="87"/>
        <end position="165"/>
    </location>
</feature>
<sequence>MTDFVNDPVETDFLPKADALIFSTLSPKYTKSARILMFLWLALPFIPTIIIMLISNSDKWLITQWWSPFMYLLPVLVMQLLLGPIMRAKGYAIRDHDIHYQSGLIWRKVVTLPFNRIQHVEIESGPVDRLFKLSEVKIFTAGGGKTDMAIPGLEFAKATELRDYIVHKASEARNLPADDQEV</sequence>
<dbReference type="Pfam" id="PF03703">
    <property type="entry name" value="bPH_2"/>
    <property type="match status" value="1"/>
</dbReference>
<protein>
    <submittedName>
        <fullName evidence="3">PH domain-containing protein</fullName>
    </submittedName>
</protein>
<name>A0AA52EJT4_9PROT</name>
<dbReference type="RefSeq" id="WP_310799639.1">
    <property type="nucleotide sequence ID" value="NZ_CP123872.1"/>
</dbReference>
<accession>A0AA52EJT4</accession>